<feature type="domain" description="THO complex subunitTHOC2 C-terminal" evidence="2">
    <location>
        <begin position="54"/>
        <end position="115"/>
    </location>
</feature>
<sequence>MPFCILNNSINKNPISSSYLLGTVKTMLPSKAWNSLSPDLYATFWGLTLYDLSAITKRKKEKERIQESLDRLISELHKQEENAASVSRQLSYAKDKWLSSCPDTLKINMEFLQHAPYIKMVSEQFDRCHGTLLQYVDFLCNASSLVSALNFCLDTLHLAVGDESGVVRLYGLIRSLDDTTLHFMTENGTNVHNVNQGDELYCKAVFSLQNSAVCGLQFANLGGNLAVGYEHGQGLKSSQISISETLNETANRIIEHAETFVLIDHLCSCLATSGSGLIAGFSNMLRAASEACRAAWLLFNVLNVFIKRNSAIFFPISALRRTEIMDHRQDPLFDEESTKNNRCNHKSIPEIRSCSCCRLLLFSPTD</sequence>
<dbReference type="EMBL" id="JAMSHJ010000003">
    <property type="protein sequence ID" value="KAI5430985.1"/>
    <property type="molecule type" value="Genomic_DNA"/>
</dbReference>
<reference evidence="3 4" key="1">
    <citation type="journal article" date="2022" name="Nat. Genet.">
        <title>Improved pea reference genome and pan-genome highlight genomic features and evolutionary characteristics.</title>
        <authorList>
            <person name="Yang T."/>
            <person name="Liu R."/>
            <person name="Luo Y."/>
            <person name="Hu S."/>
            <person name="Wang D."/>
            <person name="Wang C."/>
            <person name="Pandey M.K."/>
            <person name="Ge S."/>
            <person name="Xu Q."/>
            <person name="Li N."/>
            <person name="Li G."/>
            <person name="Huang Y."/>
            <person name="Saxena R.K."/>
            <person name="Ji Y."/>
            <person name="Li M."/>
            <person name="Yan X."/>
            <person name="He Y."/>
            <person name="Liu Y."/>
            <person name="Wang X."/>
            <person name="Xiang C."/>
            <person name="Varshney R.K."/>
            <person name="Ding H."/>
            <person name="Gao S."/>
            <person name="Zong X."/>
        </authorList>
    </citation>
    <scope>NUCLEOTIDE SEQUENCE [LARGE SCALE GENOMIC DNA]</scope>
    <source>
        <strain evidence="3 4">cv. Zhongwan 6</strain>
    </source>
</reference>
<gene>
    <name evidence="3" type="ORF">KIW84_035217</name>
</gene>
<dbReference type="GO" id="GO:0006406">
    <property type="term" value="P:mRNA export from nucleus"/>
    <property type="evidence" value="ECO:0007669"/>
    <property type="project" value="InterPro"/>
</dbReference>
<dbReference type="Proteomes" id="UP001058974">
    <property type="component" value="Chromosome 3"/>
</dbReference>
<name>A0A9D5B5F8_PEA</name>
<comment type="caution">
    <text evidence="3">The sequence shown here is derived from an EMBL/GenBank/DDBJ whole genome shotgun (WGS) entry which is preliminary data.</text>
</comment>
<keyword evidence="4" id="KW-1185">Reference proteome</keyword>
<evidence type="ECO:0000313" key="3">
    <source>
        <dbReference type="EMBL" id="KAI5430985.1"/>
    </source>
</evidence>
<dbReference type="SUPFAM" id="SSF50978">
    <property type="entry name" value="WD40 repeat-like"/>
    <property type="match status" value="1"/>
</dbReference>
<evidence type="ECO:0000259" key="2">
    <source>
        <dbReference type="Pfam" id="PF11262"/>
    </source>
</evidence>
<protein>
    <recommendedName>
        <fullName evidence="2">THO complex subunitTHOC2 C-terminal domain-containing protein</fullName>
    </recommendedName>
</protein>
<dbReference type="PANTHER" id="PTHR21597">
    <property type="entry name" value="THO2 PROTEIN"/>
    <property type="match status" value="1"/>
</dbReference>
<proteinExistence type="predicted"/>
<dbReference type="PANTHER" id="PTHR21597:SF0">
    <property type="entry name" value="THO COMPLEX SUBUNIT 2"/>
    <property type="match status" value="1"/>
</dbReference>
<accession>A0A9D5B5F8</accession>
<dbReference type="GO" id="GO:0006397">
    <property type="term" value="P:mRNA processing"/>
    <property type="evidence" value="ECO:0007669"/>
    <property type="project" value="InterPro"/>
</dbReference>
<keyword evidence="1" id="KW-0175">Coiled coil</keyword>
<dbReference type="InterPro" id="IPR021418">
    <property type="entry name" value="THO_THOC2_C"/>
</dbReference>
<dbReference type="InterPro" id="IPR040007">
    <property type="entry name" value="Tho2"/>
</dbReference>
<evidence type="ECO:0000313" key="4">
    <source>
        <dbReference type="Proteomes" id="UP001058974"/>
    </source>
</evidence>
<dbReference type="Pfam" id="PF11262">
    <property type="entry name" value="Tho2"/>
    <property type="match status" value="1"/>
</dbReference>
<dbReference type="GO" id="GO:0000445">
    <property type="term" value="C:THO complex part of transcription export complex"/>
    <property type="evidence" value="ECO:0007669"/>
    <property type="project" value="TreeGrafter"/>
</dbReference>
<dbReference type="Gramene" id="Psat03G0521700-T1">
    <property type="protein sequence ID" value="KAI5430985.1"/>
    <property type="gene ID" value="KIW84_035217"/>
</dbReference>
<evidence type="ECO:0000256" key="1">
    <source>
        <dbReference type="SAM" id="Coils"/>
    </source>
</evidence>
<dbReference type="InterPro" id="IPR036322">
    <property type="entry name" value="WD40_repeat_dom_sf"/>
</dbReference>
<feature type="coiled-coil region" evidence="1">
    <location>
        <begin position="55"/>
        <end position="89"/>
    </location>
</feature>
<organism evidence="3 4">
    <name type="scientific">Pisum sativum</name>
    <name type="common">Garden pea</name>
    <name type="synonym">Lathyrus oleraceus</name>
    <dbReference type="NCBI Taxonomy" id="3888"/>
    <lineage>
        <taxon>Eukaryota</taxon>
        <taxon>Viridiplantae</taxon>
        <taxon>Streptophyta</taxon>
        <taxon>Embryophyta</taxon>
        <taxon>Tracheophyta</taxon>
        <taxon>Spermatophyta</taxon>
        <taxon>Magnoliopsida</taxon>
        <taxon>eudicotyledons</taxon>
        <taxon>Gunneridae</taxon>
        <taxon>Pentapetalae</taxon>
        <taxon>rosids</taxon>
        <taxon>fabids</taxon>
        <taxon>Fabales</taxon>
        <taxon>Fabaceae</taxon>
        <taxon>Papilionoideae</taxon>
        <taxon>50 kb inversion clade</taxon>
        <taxon>NPAAA clade</taxon>
        <taxon>Hologalegina</taxon>
        <taxon>IRL clade</taxon>
        <taxon>Fabeae</taxon>
        <taxon>Lathyrus</taxon>
    </lineage>
</organism>
<dbReference type="GO" id="GO:0003729">
    <property type="term" value="F:mRNA binding"/>
    <property type="evidence" value="ECO:0007669"/>
    <property type="project" value="TreeGrafter"/>
</dbReference>
<dbReference type="AlphaFoldDB" id="A0A9D5B5F8"/>